<dbReference type="RefSeq" id="WP_002693001.1">
    <property type="nucleotide sequence ID" value="NZ_AAWS01000001.1"/>
</dbReference>
<dbReference type="eggNOG" id="COG1007">
    <property type="taxonomic scope" value="Bacteria"/>
</dbReference>
<evidence type="ECO:0000313" key="3">
    <source>
        <dbReference type="Proteomes" id="UP000004095"/>
    </source>
</evidence>
<dbReference type="EMBL" id="AAWS01000001">
    <property type="protein sequence ID" value="EAY32059.1"/>
    <property type="molecule type" value="Genomic_DNA"/>
</dbReference>
<comment type="caution">
    <text evidence="2">The sequence shown here is derived from an EMBL/GenBank/DDBJ whole genome shotgun (WGS) entry which is preliminary data.</text>
</comment>
<keyword evidence="1" id="KW-1133">Transmembrane helix</keyword>
<feature type="transmembrane region" description="Helical" evidence="1">
    <location>
        <begin position="84"/>
        <end position="107"/>
    </location>
</feature>
<keyword evidence="1" id="KW-0812">Transmembrane</keyword>
<keyword evidence="3" id="KW-1185">Reference proteome</keyword>
<protein>
    <submittedName>
        <fullName evidence="2">Proton-translocating NADH-quinone oxidoreductase, chain n</fullName>
    </submittedName>
</protein>
<feature type="transmembrane region" description="Helical" evidence="1">
    <location>
        <begin position="40"/>
        <end position="59"/>
    </location>
</feature>
<evidence type="ECO:0000256" key="1">
    <source>
        <dbReference type="SAM" id="Phobius"/>
    </source>
</evidence>
<reference evidence="2 3" key="1">
    <citation type="submission" date="2007-01" db="EMBL/GenBank/DDBJ databases">
        <authorList>
            <person name="Haygood M."/>
            <person name="Podell S."/>
            <person name="Anderson C."/>
            <person name="Hopkinson B."/>
            <person name="Roe K."/>
            <person name="Barbeau K."/>
            <person name="Gaasterland T."/>
            <person name="Ferriera S."/>
            <person name="Johnson J."/>
            <person name="Kravitz S."/>
            <person name="Beeson K."/>
            <person name="Sutton G."/>
            <person name="Rogers Y.-H."/>
            <person name="Friedman R."/>
            <person name="Frazier M."/>
            <person name="Venter J.C."/>
        </authorList>
    </citation>
    <scope>NUCLEOTIDE SEQUENCE [LARGE SCALE GENOMIC DNA]</scope>
    <source>
        <strain evidence="2 3">ATCC 23134</strain>
    </source>
</reference>
<accession>A1ZCQ7</accession>
<evidence type="ECO:0000313" key="2">
    <source>
        <dbReference type="EMBL" id="EAY32059.1"/>
    </source>
</evidence>
<organism evidence="2 3">
    <name type="scientific">Microscilla marina ATCC 23134</name>
    <dbReference type="NCBI Taxonomy" id="313606"/>
    <lineage>
        <taxon>Bacteria</taxon>
        <taxon>Pseudomonadati</taxon>
        <taxon>Bacteroidota</taxon>
        <taxon>Cytophagia</taxon>
        <taxon>Cytophagales</taxon>
        <taxon>Microscillaceae</taxon>
        <taxon>Microscilla</taxon>
    </lineage>
</organism>
<gene>
    <name evidence="2" type="ORF">M23134_02088</name>
</gene>
<name>A1ZCQ7_MICM2</name>
<keyword evidence="1" id="KW-0472">Membrane</keyword>
<proteinExistence type="predicted"/>
<sequence>MLVLVIALTGLPPTVGFQAKLFIFSGLWENYQAQTGQSIYLYALIAAAFTTAVALFYYLRIPFFMFFKTEETERSLTFSRYDQVLLVVFALAVVVLFFRADLLFGLLQ</sequence>
<dbReference type="AlphaFoldDB" id="A1ZCQ7"/>
<dbReference type="Proteomes" id="UP000004095">
    <property type="component" value="Unassembled WGS sequence"/>
</dbReference>